<dbReference type="Gene3D" id="3.10.20.230">
    <property type="entry name" value="Doublecortin domain"/>
    <property type="match status" value="2"/>
</dbReference>
<proteinExistence type="predicted"/>
<dbReference type="GO" id="GO:0042461">
    <property type="term" value="P:photoreceptor cell development"/>
    <property type="evidence" value="ECO:0007669"/>
    <property type="project" value="TreeGrafter"/>
</dbReference>
<feature type="region of interest" description="Disordered" evidence="6">
    <location>
        <begin position="144"/>
        <end position="199"/>
    </location>
</feature>
<dbReference type="GO" id="GO:0035082">
    <property type="term" value="P:axoneme assembly"/>
    <property type="evidence" value="ECO:0007669"/>
    <property type="project" value="TreeGrafter"/>
</dbReference>
<dbReference type="STRING" id="70667.A0A183SJC8"/>
<keyword evidence="5" id="KW-0966">Cell projection</keyword>
<evidence type="ECO:0000259" key="7">
    <source>
        <dbReference type="PROSITE" id="PS50309"/>
    </source>
</evidence>
<dbReference type="PROSITE" id="PS50309">
    <property type="entry name" value="DC"/>
    <property type="match status" value="2"/>
</dbReference>
<evidence type="ECO:0000313" key="8">
    <source>
        <dbReference type="EMBL" id="VDL90711.1"/>
    </source>
</evidence>
<dbReference type="SMART" id="SM00537">
    <property type="entry name" value="DCX"/>
    <property type="match status" value="2"/>
</dbReference>
<evidence type="ECO:0000256" key="6">
    <source>
        <dbReference type="SAM" id="MobiDB-lite"/>
    </source>
</evidence>
<dbReference type="PANTHER" id="PTHR23005:SF5">
    <property type="entry name" value="NUP637, PUTATIVE-RELATED"/>
    <property type="match status" value="1"/>
</dbReference>
<keyword evidence="3" id="KW-0963">Cytoplasm</keyword>
<evidence type="ECO:0000313" key="9">
    <source>
        <dbReference type="Proteomes" id="UP000275846"/>
    </source>
</evidence>
<dbReference type="WBParaSite" id="SSLN_0000447301-mRNA-1">
    <property type="protein sequence ID" value="SSLN_0000447301-mRNA-1"/>
    <property type="gene ID" value="SSLN_0000447301"/>
</dbReference>
<evidence type="ECO:0000256" key="2">
    <source>
        <dbReference type="ARBA" id="ARBA00004496"/>
    </source>
</evidence>
<dbReference type="SUPFAM" id="SSF89837">
    <property type="entry name" value="Doublecortin (DC)"/>
    <property type="match status" value="2"/>
</dbReference>
<evidence type="ECO:0000256" key="1">
    <source>
        <dbReference type="ARBA" id="ARBA00004316"/>
    </source>
</evidence>
<reference evidence="10" key="1">
    <citation type="submission" date="2016-06" db="UniProtKB">
        <authorList>
            <consortium name="WormBaseParasite"/>
        </authorList>
    </citation>
    <scope>IDENTIFICATION</scope>
</reference>
<gene>
    <name evidence="8" type="ORF">SSLN_LOCUS4326</name>
</gene>
<dbReference type="OrthoDB" id="1738954at2759"/>
<dbReference type="PANTHER" id="PTHR23005">
    <property type="entry name" value="RETINITIS PIGMENTOSA 1 PROTEIN"/>
    <property type="match status" value="1"/>
</dbReference>
<accession>A0A183SJC8</accession>
<dbReference type="InterPro" id="IPR003533">
    <property type="entry name" value="Doublecortin_dom"/>
</dbReference>
<evidence type="ECO:0000256" key="3">
    <source>
        <dbReference type="ARBA" id="ARBA00022490"/>
    </source>
</evidence>
<organism evidence="10">
    <name type="scientific">Schistocephalus solidus</name>
    <name type="common">Tapeworm</name>
    <dbReference type="NCBI Taxonomy" id="70667"/>
    <lineage>
        <taxon>Eukaryota</taxon>
        <taxon>Metazoa</taxon>
        <taxon>Spiralia</taxon>
        <taxon>Lophotrochozoa</taxon>
        <taxon>Platyhelminthes</taxon>
        <taxon>Cestoda</taxon>
        <taxon>Eucestoda</taxon>
        <taxon>Diphyllobothriidea</taxon>
        <taxon>Diphyllobothriidae</taxon>
        <taxon>Schistocephalus</taxon>
    </lineage>
</organism>
<keyword evidence="4" id="KW-0677">Repeat</keyword>
<feature type="domain" description="Doublecortin" evidence="7">
    <location>
        <begin position="21"/>
        <end position="96"/>
    </location>
</feature>
<dbReference type="GO" id="GO:0035556">
    <property type="term" value="P:intracellular signal transduction"/>
    <property type="evidence" value="ECO:0007669"/>
    <property type="project" value="InterPro"/>
</dbReference>
<keyword evidence="9" id="KW-1185">Reference proteome</keyword>
<dbReference type="Pfam" id="PF03607">
    <property type="entry name" value="DCX"/>
    <property type="match status" value="2"/>
</dbReference>
<feature type="compositionally biased region" description="Low complexity" evidence="6">
    <location>
        <begin position="181"/>
        <end position="198"/>
    </location>
</feature>
<feature type="domain" description="Doublecortin" evidence="7">
    <location>
        <begin position="201"/>
        <end position="280"/>
    </location>
</feature>
<evidence type="ECO:0000256" key="4">
    <source>
        <dbReference type="ARBA" id="ARBA00022737"/>
    </source>
</evidence>
<dbReference type="Proteomes" id="UP000275846">
    <property type="component" value="Unassembled WGS sequence"/>
</dbReference>
<dbReference type="EMBL" id="UYSU01032827">
    <property type="protein sequence ID" value="VDL90711.1"/>
    <property type="molecule type" value="Genomic_DNA"/>
</dbReference>
<protein>
    <submittedName>
        <fullName evidence="10">Doublecortin domain-containing protein</fullName>
    </submittedName>
</protein>
<evidence type="ECO:0000256" key="5">
    <source>
        <dbReference type="ARBA" id="ARBA00023273"/>
    </source>
</evidence>
<comment type="subcellular location">
    <subcellularLocation>
        <location evidence="1">Cell projection</location>
    </subcellularLocation>
    <subcellularLocation>
        <location evidence="2">Cytoplasm</location>
    </subcellularLocation>
</comment>
<evidence type="ECO:0000313" key="10">
    <source>
        <dbReference type="WBParaSite" id="SSLN_0000447301-mRNA-1"/>
    </source>
</evidence>
<reference evidence="8 9" key="2">
    <citation type="submission" date="2018-11" db="EMBL/GenBank/DDBJ databases">
        <authorList>
            <consortium name="Pathogen Informatics"/>
        </authorList>
    </citation>
    <scope>NUCLEOTIDE SEQUENCE [LARGE SCALE GENOMIC DNA]</scope>
    <source>
        <strain evidence="8 9">NST_G2</strain>
    </source>
</reference>
<sequence>MEEGCSTNPSTTHTAAATPSKTVFFYPDGSSHGEGLRVSLQPNQFRSMEALMEYLTGKMPDLPYGARTIFSPRGRTAIQSLESLNNQGHYIVSDRRSRARGIQLDRLTQLPSWRTGRPPSGQRMLSYSLQPKVCAVSLGSGKMTPALGDSSSTGSATVPLRKLRSRSLSKAPPRDSTANKSSGAHSVGGRSRGRSSQRATKVIYIHENGDAFHRHRFTLQSRKEEGLSLLLNELSNKLQSPVHRLFTLEGKEVFTIEDIFRGPEEYVAVGLQRFRPFTNP</sequence>
<dbReference type="AlphaFoldDB" id="A0A183SJC8"/>
<dbReference type="GO" id="GO:0005930">
    <property type="term" value="C:axoneme"/>
    <property type="evidence" value="ECO:0007669"/>
    <property type="project" value="TreeGrafter"/>
</dbReference>
<dbReference type="InterPro" id="IPR036572">
    <property type="entry name" value="Doublecortin_dom_sf"/>
</dbReference>
<name>A0A183SJC8_SCHSO</name>